<evidence type="ECO:0000313" key="5">
    <source>
        <dbReference type="Proteomes" id="UP000002217"/>
    </source>
</evidence>
<keyword evidence="2" id="KW-0732">Signal</keyword>
<dbReference type="InterPro" id="IPR050810">
    <property type="entry name" value="Bact_Secretion_Sys_Channel"/>
</dbReference>
<keyword evidence="3" id="KW-0472">Membrane</keyword>
<dbReference type="EMBL" id="CP001720">
    <property type="protein sequence ID" value="ACV63984.1"/>
    <property type="molecule type" value="Genomic_DNA"/>
</dbReference>
<dbReference type="Gene3D" id="3.30.1370.130">
    <property type="match status" value="1"/>
</dbReference>
<dbReference type="GO" id="GO:0016020">
    <property type="term" value="C:membrane"/>
    <property type="evidence" value="ECO:0007669"/>
    <property type="project" value="UniProtKB-SubCell"/>
</dbReference>
<evidence type="ECO:0000256" key="3">
    <source>
        <dbReference type="ARBA" id="ARBA00023136"/>
    </source>
</evidence>
<dbReference type="GO" id="GO:0015627">
    <property type="term" value="C:type II protein secretion system complex"/>
    <property type="evidence" value="ECO:0007669"/>
    <property type="project" value="TreeGrafter"/>
</dbReference>
<dbReference type="HOGENOM" id="CLU_665204_0_0_9"/>
<keyword evidence="5" id="KW-1185">Reference proteome</keyword>
<accession>C8W5I4</accession>
<evidence type="ECO:0000256" key="2">
    <source>
        <dbReference type="ARBA" id="ARBA00022729"/>
    </source>
</evidence>
<gene>
    <name evidence="4" type="ordered locus">Dtox_3249</name>
</gene>
<evidence type="ECO:0000313" key="4">
    <source>
        <dbReference type="EMBL" id="ACV63984.1"/>
    </source>
</evidence>
<dbReference type="KEGG" id="dae:Dtox_3249"/>
<dbReference type="RefSeq" id="WP_015758676.1">
    <property type="nucleotide sequence ID" value="NC_013216.1"/>
</dbReference>
<dbReference type="PANTHER" id="PTHR30332:SF24">
    <property type="entry name" value="SECRETIN GSPD-RELATED"/>
    <property type="match status" value="1"/>
</dbReference>
<protein>
    <recommendedName>
        <fullName evidence="6">Secretin/TonB short N-terminal domain-containing protein</fullName>
    </recommendedName>
</protein>
<dbReference type="GO" id="GO:0009306">
    <property type="term" value="P:protein secretion"/>
    <property type="evidence" value="ECO:0007669"/>
    <property type="project" value="TreeGrafter"/>
</dbReference>
<dbReference type="OrthoDB" id="1786086at2"/>
<proteinExistence type="predicted"/>
<dbReference type="PANTHER" id="PTHR30332">
    <property type="entry name" value="PROBABLE GENERAL SECRETION PATHWAY PROTEIN D"/>
    <property type="match status" value="1"/>
</dbReference>
<dbReference type="eggNOG" id="COG4796">
    <property type="taxonomic scope" value="Bacteria"/>
</dbReference>
<dbReference type="Proteomes" id="UP000002217">
    <property type="component" value="Chromosome"/>
</dbReference>
<sequence>MLSKFIYADPVKPVITVLVVIVFLIAGFITSDLYSAFWLPVALAAEANQSADDGTDEALMGSIGPQISIDVKSADLRDVLSALAIKMDINIVMMDSKAQPVTFQAKNIPCGKALDLIIRSKGLSYVKEGNIVIVGTQDMLPKDVFEQTILTRFETYYIAAAKLKGLIEQLSIPDVKVLTVDTNPHAIWVQGTAKSLQKVRELVYAVDIEENAENTEKPEALNYREIKTENISSGRALEILNAGLPDDMKIKRYVKLQNILVVFDQNLFKRWDLVENLIKDFDFKGAESQNVYVHQLSNVVVGDAAQWLQQFDFAGEIKVVAPNNYDRFNQQITVICPPALVKQVRDALVQLDQPKKSVKVPVLTYKGEHGNTVLNAKKSLLSELTGISQYKMHVSKNIGTTDNPEYVLWVEEAPNKIKQIRDMLDEIKKNEESESSGTE</sequence>
<dbReference type="STRING" id="485916.Dtox_3249"/>
<reference evidence="4 5" key="1">
    <citation type="journal article" date="2009" name="Stand. Genomic Sci.">
        <title>Complete genome sequence of Desulfotomaculum acetoxidans type strain (5575).</title>
        <authorList>
            <person name="Spring S."/>
            <person name="Lapidus A."/>
            <person name="Schroder M."/>
            <person name="Gleim D."/>
            <person name="Sims D."/>
            <person name="Meincke L."/>
            <person name="Glavina Del Rio T."/>
            <person name="Tice H."/>
            <person name="Copeland A."/>
            <person name="Cheng J.F."/>
            <person name="Lucas S."/>
            <person name="Chen F."/>
            <person name="Nolan M."/>
            <person name="Bruce D."/>
            <person name="Goodwin L."/>
            <person name="Pitluck S."/>
            <person name="Ivanova N."/>
            <person name="Mavromatis K."/>
            <person name="Mikhailova N."/>
            <person name="Pati A."/>
            <person name="Chen A."/>
            <person name="Palaniappan K."/>
            <person name="Land M."/>
            <person name="Hauser L."/>
            <person name="Chang Y.J."/>
            <person name="Jeffries C.D."/>
            <person name="Chain P."/>
            <person name="Saunders E."/>
            <person name="Brettin T."/>
            <person name="Detter J.C."/>
            <person name="Goker M."/>
            <person name="Bristow J."/>
            <person name="Eisen J.A."/>
            <person name="Markowitz V."/>
            <person name="Hugenholtz P."/>
            <person name="Kyrpides N.C."/>
            <person name="Klenk H.P."/>
            <person name="Han C."/>
        </authorList>
    </citation>
    <scope>NUCLEOTIDE SEQUENCE [LARGE SCALE GENOMIC DNA]</scope>
    <source>
        <strain evidence="5">ATCC 49208 / DSM 771 / VKM B-1644</strain>
    </source>
</reference>
<dbReference type="AlphaFoldDB" id="C8W5I4"/>
<evidence type="ECO:0000256" key="1">
    <source>
        <dbReference type="ARBA" id="ARBA00004370"/>
    </source>
</evidence>
<comment type="subcellular location">
    <subcellularLocation>
        <location evidence="1">Membrane</location>
    </subcellularLocation>
</comment>
<organism evidence="4 5">
    <name type="scientific">Desulfofarcimen acetoxidans (strain ATCC 49208 / DSM 771 / KCTC 5769 / VKM B-1644 / 5575)</name>
    <name type="common">Desulfotomaculum acetoxidans</name>
    <dbReference type="NCBI Taxonomy" id="485916"/>
    <lineage>
        <taxon>Bacteria</taxon>
        <taxon>Bacillati</taxon>
        <taxon>Bacillota</taxon>
        <taxon>Clostridia</taxon>
        <taxon>Eubacteriales</taxon>
        <taxon>Peptococcaceae</taxon>
        <taxon>Desulfofarcimen</taxon>
    </lineage>
</organism>
<evidence type="ECO:0008006" key="6">
    <source>
        <dbReference type="Google" id="ProtNLM"/>
    </source>
</evidence>
<name>C8W5I4_DESAS</name>